<dbReference type="Proteomes" id="UP000053424">
    <property type="component" value="Unassembled WGS sequence"/>
</dbReference>
<dbReference type="AlphaFoldDB" id="A0A0C3CRQ5"/>
<reference evidence="1 2" key="1">
    <citation type="submission" date="2014-04" db="EMBL/GenBank/DDBJ databases">
        <authorList>
            <consortium name="DOE Joint Genome Institute"/>
            <person name="Kuo A."/>
            <person name="Gay G."/>
            <person name="Dore J."/>
            <person name="Kohler A."/>
            <person name="Nagy L.G."/>
            <person name="Floudas D."/>
            <person name="Copeland A."/>
            <person name="Barry K.W."/>
            <person name="Cichocki N."/>
            <person name="Veneault-Fourrey C."/>
            <person name="LaButti K."/>
            <person name="Lindquist E.A."/>
            <person name="Lipzen A."/>
            <person name="Lundell T."/>
            <person name="Morin E."/>
            <person name="Murat C."/>
            <person name="Sun H."/>
            <person name="Tunlid A."/>
            <person name="Henrissat B."/>
            <person name="Grigoriev I.V."/>
            <person name="Hibbett D.S."/>
            <person name="Martin F."/>
            <person name="Nordberg H.P."/>
            <person name="Cantor M.N."/>
            <person name="Hua S.X."/>
        </authorList>
    </citation>
    <scope>NUCLEOTIDE SEQUENCE [LARGE SCALE GENOMIC DNA]</scope>
    <source>
        <strain evidence="2">h7</strain>
    </source>
</reference>
<reference evidence="2" key="2">
    <citation type="submission" date="2015-01" db="EMBL/GenBank/DDBJ databases">
        <title>Evolutionary Origins and Diversification of the Mycorrhizal Mutualists.</title>
        <authorList>
            <consortium name="DOE Joint Genome Institute"/>
            <consortium name="Mycorrhizal Genomics Consortium"/>
            <person name="Kohler A."/>
            <person name="Kuo A."/>
            <person name="Nagy L.G."/>
            <person name="Floudas D."/>
            <person name="Copeland A."/>
            <person name="Barry K.W."/>
            <person name="Cichocki N."/>
            <person name="Veneault-Fourrey C."/>
            <person name="LaButti K."/>
            <person name="Lindquist E.A."/>
            <person name="Lipzen A."/>
            <person name="Lundell T."/>
            <person name="Morin E."/>
            <person name="Murat C."/>
            <person name="Riley R."/>
            <person name="Ohm R."/>
            <person name="Sun H."/>
            <person name="Tunlid A."/>
            <person name="Henrissat B."/>
            <person name="Grigoriev I.V."/>
            <person name="Hibbett D.S."/>
            <person name="Martin F."/>
        </authorList>
    </citation>
    <scope>NUCLEOTIDE SEQUENCE [LARGE SCALE GENOMIC DNA]</scope>
    <source>
        <strain evidence="2">h7</strain>
    </source>
</reference>
<evidence type="ECO:0000313" key="1">
    <source>
        <dbReference type="EMBL" id="KIM46749.1"/>
    </source>
</evidence>
<gene>
    <name evidence="1" type="ORF">M413DRAFT_261810</name>
</gene>
<dbReference type="EMBL" id="KN831770">
    <property type="protein sequence ID" value="KIM46749.1"/>
    <property type="molecule type" value="Genomic_DNA"/>
</dbReference>
<organism evidence="1 2">
    <name type="scientific">Hebeloma cylindrosporum</name>
    <dbReference type="NCBI Taxonomy" id="76867"/>
    <lineage>
        <taxon>Eukaryota</taxon>
        <taxon>Fungi</taxon>
        <taxon>Dikarya</taxon>
        <taxon>Basidiomycota</taxon>
        <taxon>Agaricomycotina</taxon>
        <taxon>Agaricomycetes</taxon>
        <taxon>Agaricomycetidae</taxon>
        <taxon>Agaricales</taxon>
        <taxon>Agaricineae</taxon>
        <taxon>Hymenogastraceae</taxon>
        <taxon>Hebeloma</taxon>
    </lineage>
</organism>
<sequence length="142" mass="15789">MGQILVPGGAGPPSRSGVSIREYSISGWGDLSLYPRIQYARGFARNNEEGTSSLRKGKKGVEATRIEHRPRTTPVTAGIFQIYRSWPRNVLRRIHMVVGQPRRHSGAETGSRFVQQDRQQWERSSTEGCYGEVHVVGVLLAG</sequence>
<accession>A0A0C3CRQ5</accession>
<protein>
    <submittedName>
        <fullName evidence="1">Uncharacterized protein</fullName>
    </submittedName>
</protein>
<evidence type="ECO:0000313" key="2">
    <source>
        <dbReference type="Proteomes" id="UP000053424"/>
    </source>
</evidence>
<name>A0A0C3CRQ5_HEBCY</name>
<dbReference type="HOGENOM" id="CLU_1816033_0_0_1"/>
<proteinExistence type="predicted"/>
<keyword evidence="2" id="KW-1185">Reference proteome</keyword>